<dbReference type="EMBL" id="JAATJA010000001">
    <property type="protein sequence ID" value="NJB67480.1"/>
    <property type="molecule type" value="Genomic_DNA"/>
</dbReference>
<dbReference type="AlphaFoldDB" id="A0A846QK96"/>
<gene>
    <name evidence="3" type="ORF">GGQ74_001120</name>
</gene>
<organism evidence="3 4">
    <name type="scientific">Desulfobaculum xiamenense</name>
    <dbReference type="NCBI Taxonomy" id="995050"/>
    <lineage>
        <taxon>Bacteria</taxon>
        <taxon>Pseudomonadati</taxon>
        <taxon>Thermodesulfobacteriota</taxon>
        <taxon>Desulfovibrionia</taxon>
        <taxon>Desulfovibrionales</taxon>
        <taxon>Desulfovibrionaceae</taxon>
        <taxon>Desulfobaculum</taxon>
    </lineage>
</organism>
<dbReference type="PANTHER" id="PTHR35936">
    <property type="entry name" value="MEMBRANE-BOUND LYTIC MUREIN TRANSGLYCOSYLASE F"/>
    <property type="match status" value="1"/>
</dbReference>
<evidence type="ECO:0000313" key="3">
    <source>
        <dbReference type="EMBL" id="NJB67480.1"/>
    </source>
</evidence>
<keyword evidence="1" id="KW-0732">Signal</keyword>
<evidence type="ECO:0000256" key="1">
    <source>
        <dbReference type="ARBA" id="ARBA00022729"/>
    </source>
</evidence>
<dbReference type="InterPro" id="IPR001638">
    <property type="entry name" value="Solute-binding_3/MltF_N"/>
</dbReference>
<name>A0A846QK96_9BACT</name>
<keyword evidence="4" id="KW-1185">Reference proteome</keyword>
<comment type="caution">
    <text evidence="3">The sequence shown here is derived from an EMBL/GenBank/DDBJ whole genome shotgun (WGS) entry which is preliminary data.</text>
</comment>
<dbReference type="PANTHER" id="PTHR35936:SF25">
    <property type="entry name" value="ABC TRANSPORTER SUBSTRATE-BINDING PROTEIN"/>
    <property type="match status" value="1"/>
</dbReference>
<dbReference type="SUPFAM" id="SSF53850">
    <property type="entry name" value="Periplasmic binding protein-like II"/>
    <property type="match status" value="1"/>
</dbReference>
<evidence type="ECO:0000313" key="4">
    <source>
        <dbReference type="Proteomes" id="UP000580856"/>
    </source>
</evidence>
<evidence type="ECO:0000259" key="2">
    <source>
        <dbReference type="Pfam" id="PF00497"/>
    </source>
</evidence>
<sequence length="267" mass="29630">MSTQPPLTSKHIAAPPALRVQLLVLTLLAALICAVPAQATARLNVVYTESAPWSMSVNATPSGIAVDILREAAKRAGIGLDFVSTPPRQRLRMLDSGKADLAIETFTDKGLERHADMLTPPYLTRRIFVIYSLAERTGDYPRYEKLRWHQVAVVRNRTYFDPFYTDRTISKTSCPTLGDAFARLLRHGVHAVATEECEGGYWLATHQNLARDIARTGISYNEYRPVHFALSRKSKNADAAQALGPALISMIQDGTIADIRARYLMGY</sequence>
<dbReference type="Gene3D" id="3.40.190.10">
    <property type="entry name" value="Periplasmic binding protein-like II"/>
    <property type="match status" value="2"/>
</dbReference>
<dbReference type="Proteomes" id="UP000580856">
    <property type="component" value="Unassembled WGS sequence"/>
</dbReference>
<proteinExistence type="predicted"/>
<dbReference type="RefSeq" id="WP_167940533.1">
    <property type="nucleotide sequence ID" value="NZ_JAATJA010000001.1"/>
</dbReference>
<accession>A0A846QK96</accession>
<feature type="domain" description="Solute-binding protein family 3/N-terminal" evidence="2">
    <location>
        <begin position="48"/>
        <end position="264"/>
    </location>
</feature>
<reference evidence="3 4" key="1">
    <citation type="submission" date="2020-03" db="EMBL/GenBank/DDBJ databases">
        <title>Genomic Encyclopedia of Type Strains, Phase IV (KMG-IV): sequencing the most valuable type-strain genomes for metagenomic binning, comparative biology and taxonomic classification.</title>
        <authorList>
            <person name="Goeker M."/>
        </authorList>
    </citation>
    <scope>NUCLEOTIDE SEQUENCE [LARGE SCALE GENOMIC DNA]</scope>
    <source>
        <strain evidence="3 4">DSM 24233</strain>
    </source>
</reference>
<protein>
    <submittedName>
        <fullName evidence="3">Polar amino acid transport system substrate-binding protein</fullName>
    </submittedName>
</protein>
<dbReference type="Pfam" id="PF00497">
    <property type="entry name" value="SBP_bac_3"/>
    <property type="match status" value="1"/>
</dbReference>